<accession>A0A3D1JFR3</accession>
<dbReference type="InterPro" id="IPR029044">
    <property type="entry name" value="Nucleotide-diphossugar_trans"/>
</dbReference>
<dbReference type="GO" id="GO:0016757">
    <property type="term" value="F:glycosyltransferase activity"/>
    <property type="evidence" value="ECO:0007669"/>
    <property type="project" value="UniProtKB-KW"/>
</dbReference>
<comment type="similarity">
    <text evidence="2">Belongs to the glycosyltransferase 2 family.</text>
</comment>
<dbReference type="PANTHER" id="PTHR43179:SF12">
    <property type="entry name" value="GALACTOFURANOSYLTRANSFERASE GLFT2"/>
    <property type="match status" value="1"/>
</dbReference>
<keyword evidence="4 5" id="KW-0808">Transferase</keyword>
<dbReference type="STRING" id="229919.GCA_001050195_03445"/>
<evidence type="ECO:0000256" key="3">
    <source>
        <dbReference type="ARBA" id="ARBA00022676"/>
    </source>
</evidence>
<dbReference type="Pfam" id="PF13641">
    <property type="entry name" value="Glyco_tranf_2_3"/>
    <property type="match status" value="1"/>
</dbReference>
<evidence type="ECO:0000313" key="5">
    <source>
        <dbReference type="EMBL" id="HCE17431.1"/>
    </source>
</evidence>
<evidence type="ECO:0000256" key="2">
    <source>
        <dbReference type="ARBA" id="ARBA00006739"/>
    </source>
</evidence>
<gene>
    <name evidence="5" type="ORF">DEQ80_06195</name>
</gene>
<dbReference type="Proteomes" id="UP000264141">
    <property type="component" value="Unassembled WGS sequence"/>
</dbReference>
<keyword evidence="3" id="KW-0328">Glycosyltransferase</keyword>
<evidence type="ECO:0000256" key="4">
    <source>
        <dbReference type="ARBA" id="ARBA00022679"/>
    </source>
</evidence>
<protein>
    <submittedName>
        <fullName evidence="5">Glycosyltransferase family 2 protein</fullName>
    </submittedName>
</protein>
<dbReference type="PANTHER" id="PTHR43179">
    <property type="entry name" value="RHAMNOSYLTRANSFERASE WBBL"/>
    <property type="match status" value="1"/>
</dbReference>
<reference evidence="5 6" key="1">
    <citation type="journal article" date="2018" name="Nat. Biotechnol.">
        <title>A standardized bacterial taxonomy based on genome phylogeny substantially revises the tree of life.</title>
        <authorList>
            <person name="Parks D.H."/>
            <person name="Chuvochina M."/>
            <person name="Waite D.W."/>
            <person name="Rinke C."/>
            <person name="Skarshewski A."/>
            <person name="Chaumeil P.A."/>
            <person name="Hugenholtz P."/>
        </authorList>
    </citation>
    <scope>NUCLEOTIDE SEQUENCE [LARGE SCALE GENOMIC DNA]</scope>
    <source>
        <strain evidence="5">UBA8781</strain>
    </source>
</reference>
<dbReference type="SUPFAM" id="SSF53448">
    <property type="entry name" value="Nucleotide-diphospho-sugar transferases"/>
    <property type="match status" value="1"/>
</dbReference>
<comment type="caution">
    <text evidence="5">The sequence shown here is derived from an EMBL/GenBank/DDBJ whole genome shotgun (WGS) entry which is preliminary data.</text>
</comment>
<proteinExistence type="inferred from homology"/>
<dbReference type="EMBL" id="DPBP01000026">
    <property type="protein sequence ID" value="HCE17431.1"/>
    <property type="molecule type" value="Genomic_DNA"/>
</dbReference>
<dbReference type="Gene3D" id="3.90.550.10">
    <property type="entry name" value="Spore Coat Polysaccharide Biosynthesis Protein SpsA, Chain A"/>
    <property type="match status" value="1"/>
</dbReference>
<comment type="pathway">
    <text evidence="1">Cell wall biogenesis; cell wall polysaccharide biosynthesis.</text>
</comment>
<evidence type="ECO:0000256" key="1">
    <source>
        <dbReference type="ARBA" id="ARBA00004776"/>
    </source>
</evidence>
<evidence type="ECO:0000313" key="6">
    <source>
        <dbReference type="Proteomes" id="UP000264141"/>
    </source>
</evidence>
<sequence>MVENQNPRVAIVVINWNGGDDTLACLDSLARVQYPERYVLVVDNASQDGSPERIRACHPEVTLLESRTNLGFAGGNNLGMKVALQKGADYVLLLNHDTLVSPDFLEKMVSVGEADPSIGVLGPTIYYHTRPEVIWSAGGTIDWKHGVARMIGMDETDQGQYGLKPRAVDFVTGCAMLVKRNALEAAGLLDEGFFAYYEEVEWCVRIHRAGYQIVYVPGAMIWHKISPEAREASATVHYYMTRNRLLFLKKAGAGGRAWAHTLFSEYLRTLVSWSIRPKWRHRREQRRAMVQAIWDYFRGKTGMRGVQP</sequence>
<organism evidence="5 6">
    <name type="scientific">Anaerolinea thermolimosa</name>
    <dbReference type="NCBI Taxonomy" id="229919"/>
    <lineage>
        <taxon>Bacteria</taxon>
        <taxon>Bacillati</taxon>
        <taxon>Chloroflexota</taxon>
        <taxon>Anaerolineae</taxon>
        <taxon>Anaerolineales</taxon>
        <taxon>Anaerolineaceae</taxon>
        <taxon>Anaerolinea</taxon>
    </lineage>
</organism>
<name>A0A3D1JFR3_9CHLR</name>
<dbReference type="AlphaFoldDB" id="A0A3D1JFR3"/>
<dbReference type="CDD" id="cd04186">
    <property type="entry name" value="GT_2_like_c"/>
    <property type="match status" value="1"/>
</dbReference>